<evidence type="ECO:0000256" key="1">
    <source>
        <dbReference type="SAM" id="Phobius"/>
    </source>
</evidence>
<name>A0AAU7NZH5_9GAMM</name>
<sequence length="199" mass="21906">MAGQHDSQFNVSKSSTELLEAYRQMLSCLFLSTVALILVITIPLIILEWINYGQEAGKRHELPILPFVTLCGALGAFFSALMRIYALENLPAALFHADLKGLRNKYLFMYSLIPPITGMIGAVVLYIIIAAGLIEGDLFPHFHCSLGEGECDSFSGLMAYAPMHAKDYAKALVWGFTAGFSERLVPDTLGQLAKTDQRD</sequence>
<dbReference type="EMBL" id="CP157743">
    <property type="protein sequence ID" value="XBS22407.1"/>
    <property type="molecule type" value="Genomic_DNA"/>
</dbReference>
<feature type="transmembrane region" description="Helical" evidence="1">
    <location>
        <begin position="62"/>
        <end position="86"/>
    </location>
</feature>
<protein>
    <submittedName>
        <fullName evidence="2">Uncharacterized protein</fullName>
    </submittedName>
</protein>
<reference evidence="2 3" key="1">
    <citation type="journal article" date="2024" name="Microbiology">
        <title>Methylomarinum rosea sp. nov., a novel halophilic methanotrophic bacterium from the hypersaline Lake Elton.</title>
        <authorList>
            <person name="Suleimanov R.Z."/>
            <person name="Oshkin I.Y."/>
            <person name="Danilova O.V."/>
            <person name="Suzina N.E."/>
            <person name="Dedysh S.N."/>
        </authorList>
    </citation>
    <scope>NUCLEOTIDE SEQUENCE [LARGE SCALE GENOMIC DNA]</scope>
    <source>
        <strain evidence="2 3">Ch1-1</strain>
    </source>
</reference>
<dbReference type="Proteomes" id="UP001225378">
    <property type="component" value="Chromosome"/>
</dbReference>
<dbReference type="RefSeq" id="WP_305908612.1">
    <property type="nucleotide sequence ID" value="NZ_CP157743.1"/>
</dbReference>
<evidence type="ECO:0000313" key="3">
    <source>
        <dbReference type="Proteomes" id="UP001225378"/>
    </source>
</evidence>
<feature type="transmembrane region" description="Helical" evidence="1">
    <location>
        <begin position="106"/>
        <end position="129"/>
    </location>
</feature>
<keyword evidence="1" id="KW-1133">Transmembrane helix</keyword>
<keyword evidence="1" id="KW-0812">Transmembrane</keyword>
<dbReference type="KEGG" id="mech:Q9L42_009825"/>
<organism evidence="2 3">
    <name type="scientific">Methylomarinum roseum</name>
    <dbReference type="NCBI Taxonomy" id="3067653"/>
    <lineage>
        <taxon>Bacteria</taxon>
        <taxon>Pseudomonadati</taxon>
        <taxon>Pseudomonadota</taxon>
        <taxon>Gammaproteobacteria</taxon>
        <taxon>Methylococcales</taxon>
        <taxon>Methylococcaceae</taxon>
        <taxon>Methylomarinum</taxon>
    </lineage>
</organism>
<gene>
    <name evidence="2" type="ORF">Q9L42_009825</name>
</gene>
<evidence type="ECO:0000313" key="2">
    <source>
        <dbReference type="EMBL" id="XBS22407.1"/>
    </source>
</evidence>
<keyword evidence="1" id="KW-0472">Membrane</keyword>
<feature type="transmembrane region" description="Helical" evidence="1">
    <location>
        <begin position="29"/>
        <end position="50"/>
    </location>
</feature>
<keyword evidence="3" id="KW-1185">Reference proteome</keyword>
<accession>A0AAU7NZH5</accession>
<proteinExistence type="predicted"/>
<dbReference type="AlphaFoldDB" id="A0AAU7NZH5"/>